<dbReference type="SUPFAM" id="SSF57756">
    <property type="entry name" value="Retrovirus zinc finger-like domains"/>
    <property type="match status" value="1"/>
</dbReference>
<evidence type="ECO:0000313" key="3">
    <source>
        <dbReference type="Proteomes" id="UP000639772"/>
    </source>
</evidence>
<dbReference type="GO" id="GO:0008270">
    <property type="term" value="F:zinc ion binding"/>
    <property type="evidence" value="ECO:0007669"/>
    <property type="project" value="InterPro"/>
</dbReference>
<name>A0A835V5N2_VANPL</name>
<evidence type="ECO:0000313" key="2">
    <source>
        <dbReference type="EMBL" id="KAG0486322.1"/>
    </source>
</evidence>
<organism evidence="2 3">
    <name type="scientific">Vanilla planifolia</name>
    <name type="common">Vanilla</name>
    <dbReference type="NCBI Taxonomy" id="51239"/>
    <lineage>
        <taxon>Eukaryota</taxon>
        <taxon>Viridiplantae</taxon>
        <taxon>Streptophyta</taxon>
        <taxon>Embryophyta</taxon>
        <taxon>Tracheophyta</taxon>
        <taxon>Spermatophyta</taxon>
        <taxon>Magnoliopsida</taxon>
        <taxon>Liliopsida</taxon>
        <taxon>Asparagales</taxon>
        <taxon>Orchidaceae</taxon>
        <taxon>Vanilloideae</taxon>
        <taxon>Vanilleae</taxon>
        <taxon>Vanilla</taxon>
    </lineage>
</organism>
<comment type="caution">
    <text evidence="2">The sequence shown here is derived from an EMBL/GenBank/DDBJ whole genome shotgun (WGS) entry which is preliminary data.</text>
</comment>
<dbReference type="Pfam" id="PF22936">
    <property type="entry name" value="Pol_BBD"/>
    <property type="match status" value="1"/>
</dbReference>
<dbReference type="OrthoDB" id="774925at2759"/>
<dbReference type="InterPro" id="IPR036875">
    <property type="entry name" value="Znf_CCHC_sf"/>
</dbReference>
<dbReference type="Gene3D" id="4.10.60.10">
    <property type="entry name" value="Zinc finger, CCHC-type"/>
    <property type="match status" value="1"/>
</dbReference>
<dbReference type="EMBL" id="JADCNM010000004">
    <property type="protein sequence ID" value="KAG0486322.1"/>
    <property type="molecule type" value="Genomic_DNA"/>
</dbReference>
<proteinExistence type="predicted"/>
<gene>
    <name evidence="2" type="ORF">HPP92_008417</name>
</gene>
<reference evidence="2 3" key="1">
    <citation type="journal article" date="2020" name="Nat. Food">
        <title>A phased Vanilla planifolia genome enables genetic improvement of flavour and production.</title>
        <authorList>
            <person name="Hasing T."/>
            <person name="Tang H."/>
            <person name="Brym M."/>
            <person name="Khazi F."/>
            <person name="Huang T."/>
            <person name="Chambers A.H."/>
        </authorList>
    </citation>
    <scope>NUCLEOTIDE SEQUENCE [LARGE SCALE GENOMIC DNA]</scope>
    <source>
        <tissue evidence="2">Leaf</tissue>
    </source>
</reference>
<accession>A0A835V5N2</accession>
<dbReference type="GO" id="GO:0003676">
    <property type="term" value="F:nucleic acid binding"/>
    <property type="evidence" value="ECO:0007669"/>
    <property type="project" value="InterPro"/>
</dbReference>
<dbReference type="InterPro" id="IPR054722">
    <property type="entry name" value="PolX-like_BBD"/>
</dbReference>
<dbReference type="Proteomes" id="UP000639772">
    <property type="component" value="Unassembled WGS sequence"/>
</dbReference>
<evidence type="ECO:0000259" key="1">
    <source>
        <dbReference type="Pfam" id="PF22936"/>
    </source>
</evidence>
<dbReference type="AlphaFoldDB" id="A0A835V5N2"/>
<protein>
    <recommendedName>
        <fullName evidence="1">Retrovirus-related Pol polyprotein from transposon TNT 1-94-like beta-barrel domain-containing protein</fullName>
    </recommendedName>
</protein>
<feature type="domain" description="Retrovirus-related Pol polyprotein from transposon TNT 1-94-like beta-barrel" evidence="1">
    <location>
        <begin position="79"/>
        <end position="120"/>
    </location>
</feature>
<sequence length="190" mass="21900">MARTETRFGHRQTECYQKQRAESKKNVECHYCHKYGHVQADCYKKQRDEEQASFVEEKNDQHKVFMARTENNFDVSKIWFLDSGCSNHMTGFKHLFSQLDETHKLKVKLGDDKVIQVEGLRFICMLRGALKKTEGGRQLARGACAEVGGIAHRLSGVDVDEGTNERKECIYKDKVTKVGMLVQLFDHKVV</sequence>